<evidence type="ECO:0000313" key="1">
    <source>
        <dbReference type="EMBL" id="PEN09341.1"/>
    </source>
</evidence>
<dbReference type="AlphaFoldDB" id="A0A2H3NPZ8"/>
<dbReference type="OrthoDB" id="1494874at2"/>
<dbReference type="RefSeq" id="WP_098060740.1">
    <property type="nucleotide sequence ID" value="NZ_PDEP01000001.1"/>
</dbReference>
<reference evidence="1 2" key="1">
    <citation type="submission" date="2017-10" db="EMBL/GenBank/DDBJ databases">
        <title>Draft genome of Longimonas halophila.</title>
        <authorList>
            <person name="Goh K.M."/>
            <person name="Shamsir M.S."/>
            <person name="Lim S.W."/>
        </authorList>
    </citation>
    <scope>NUCLEOTIDE SEQUENCE [LARGE SCALE GENOMIC DNA]</scope>
    <source>
        <strain evidence="1 2">KCTC 42399</strain>
    </source>
</reference>
<organism evidence="1 2">
    <name type="scientific">Longimonas halophila</name>
    <dbReference type="NCBI Taxonomy" id="1469170"/>
    <lineage>
        <taxon>Bacteria</taxon>
        <taxon>Pseudomonadati</taxon>
        <taxon>Rhodothermota</taxon>
        <taxon>Rhodothermia</taxon>
        <taxon>Rhodothermales</taxon>
        <taxon>Salisaetaceae</taxon>
        <taxon>Longimonas</taxon>
    </lineage>
</organism>
<dbReference type="Proteomes" id="UP000221024">
    <property type="component" value="Unassembled WGS sequence"/>
</dbReference>
<dbReference type="EMBL" id="PDEP01000001">
    <property type="protein sequence ID" value="PEN09341.1"/>
    <property type="molecule type" value="Genomic_DNA"/>
</dbReference>
<keyword evidence="2" id="KW-1185">Reference proteome</keyword>
<accession>A0A2H3NPZ8</accession>
<comment type="caution">
    <text evidence="1">The sequence shown here is derived from an EMBL/GenBank/DDBJ whole genome shotgun (WGS) entry which is preliminary data.</text>
</comment>
<name>A0A2H3NPZ8_9BACT</name>
<sequence>MLSDDAIAALESAVSTCDAARRDLEAALTRAEKASDDTDHNEALQAIATAIQEWGAGQEQFADAVDASNAPDIPMAALLLKNETGTDAMNARRGVPGVSVDGTDQPFDVDLSGMRGSALTDAITMYVE</sequence>
<gene>
    <name evidence="1" type="ORF">CRI93_01015</name>
</gene>
<proteinExistence type="predicted"/>
<evidence type="ECO:0000313" key="2">
    <source>
        <dbReference type="Proteomes" id="UP000221024"/>
    </source>
</evidence>
<protein>
    <submittedName>
        <fullName evidence="1">Uncharacterized protein</fullName>
    </submittedName>
</protein>